<accession>A0A8H7TK17</accession>
<comment type="caution">
    <text evidence="1">The sequence shown here is derived from an EMBL/GenBank/DDBJ whole genome shotgun (WGS) entry which is preliminary data.</text>
</comment>
<name>A0A8H7TK17_9HELO</name>
<keyword evidence="2" id="KW-1185">Reference proteome</keyword>
<dbReference type="Proteomes" id="UP000664132">
    <property type="component" value="Unassembled WGS sequence"/>
</dbReference>
<protein>
    <submittedName>
        <fullName evidence="1">Uncharacterized protein</fullName>
    </submittedName>
</protein>
<evidence type="ECO:0000313" key="1">
    <source>
        <dbReference type="EMBL" id="KAG4420826.1"/>
    </source>
</evidence>
<organism evidence="1 2">
    <name type="scientific">Cadophora malorum</name>
    <dbReference type="NCBI Taxonomy" id="108018"/>
    <lineage>
        <taxon>Eukaryota</taxon>
        <taxon>Fungi</taxon>
        <taxon>Dikarya</taxon>
        <taxon>Ascomycota</taxon>
        <taxon>Pezizomycotina</taxon>
        <taxon>Leotiomycetes</taxon>
        <taxon>Helotiales</taxon>
        <taxon>Ploettnerulaceae</taxon>
        <taxon>Cadophora</taxon>
    </lineage>
</organism>
<dbReference type="AlphaFoldDB" id="A0A8H7TK17"/>
<evidence type="ECO:0000313" key="2">
    <source>
        <dbReference type="Proteomes" id="UP000664132"/>
    </source>
</evidence>
<dbReference type="EMBL" id="JAFJYH010000076">
    <property type="protein sequence ID" value="KAG4420826.1"/>
    <property type="molecule type" value="Genomic_DNA"/>
</dbReference>
<gene>
    <name evidence="1" type="ORF">IFR04_006008</name>
</gene>
<reference evidence="1" key="1">
    <citation type="submission" date="2021-02" db="EMBL/GenBank/DDBJ databases">
        <title>Genome sequence Cadophora malorum strain M34.</title>
        <authorList>
            <person name="Stefanovic E."/>
            <person name="Vu D."/>
            <person name="Scully C."/>
            <person name="Dijksterhuis J."/>
            <person name="Roader J."/>
            <person name="Houbraken J."/>
        </authorList>
    </citation>
    <scope>NUCLEOTIDE SEQUENCE</scope>
    <source>
        <strain evidence="1">M34</strain>
    </source>
</reference>
<proteinExistence type="predicted"/>
<sequence length="172" mass="18890">MGQHFEEAVHASKLDATTTYEKALELSSGFSRKGEYCTGSLRRVVSPAKTLRDVVQTELDGGTSSGVEGDLFLGDQSDRQIAVIWGEAFHLTGGKRLALTCWTACSHSRPLGMGSKGEEAMSLRLKRLAVFSKLSLSLHELPKTKSSIIVYGPFHSRLKKFRIVIFFGHSSK</sequence>